<gene>
    <name evidence="3" type="ORF">PoB_003710700</name>
</gene>
<feature type="compositionally biased region" description="Basic and acidic residues" evidence="2">
    <location>
        <begin position="1217"/>
        <end position="1233"/>
    </location>
</feature>
<feature type="compositionally biased region" description="Basic residues" evidence="2">
    <location>
        <begin position="130"/>
        <end position="145"/>
    </location>
</feature>
<feature type="compositionally biased region" description="Basic and acidic residues" evidence="2">
    <location>
        <begin position="826"/>
        <end position="841"/>
    </location>
</feature>
<dbReference type="Proteomes" id="UP000735302">
    <property type="component" value="Unassembled WGS sequence"/>
</dbReference>
<evidence type="ECO:0000313" key="3">
    <source>
        <dbReference type="EMBL" id="GFO10602.1"/>
    </source>
</evidence>
<feature type="region of interest" description="Disordered" evidence="2">
    <location>
        <begin position="1199"/>
        <end position="1254"/>
    </location>
</feature>
<feature type="region of interest" description="Disordered" evidence="2">
    <location>
        <begin position="802"/>
        <end position="879"/>
    </location>
</feature>
<feature type="compositionally biased region" description="Basic and acidic residues" evidence="2">
    <location>
        <begin position="1115"/>
        <end position="1130"/>
    </location>
</feature>
<feature type="region of interest" description="Disordered" evidence="2">
    <location>
        <begin position="1410"/>
        <end position="1453"/>
    </location>
</feature>
<feature type="compositionally biased region" description="Polar residues" evidence="2">
    <location>
        <begin position="119"/>
        <end position="129"/>
    </location>
</feature>
<dbReference type="EMBL" id="BLXT01004186">
    <property type="protein sequence ID" value="GFO10602.1"/>
    <property type="molecule type" value="Genomic_DNA"/>
</dbReference>
<feature type="region of interest" description="Disordered" evidence="2">
    <location>
        <begin position="376"/>
        <end position="437"/>
    </location>
</feature>
<keyword evidence="1" id="KW-0175">Coiled coil</keyword>
<evidence type="ECO:0000256" key="2">
    <source>
        <dbReference type="SAM" id="MobiDB-lite"/>
    </source>
</evidence>
<feature type="compositionally biased region" description="Basic and acidic residues" evidence="2">
    <location>
        <begin position="1030"/>
        <end position="1041"/>
    </location>
</feature>
<feature type="coiled-coil region" evidence="1">
    <location>
        <begin position="628"/>
        <end position="655"/>
    </location>
</feature>
<feature type="compositionally biased region" description="Polar residues" evidence="2">
    <location>
        <begin position="1207"/>
        <end position="1216"/>
    </location>
</feature>
<protein>
    <submittedName>
        <fullName evidence="3">Uncharacterized protein</fullName>
    </submittedName>
</protein>
<proteinExistence type="predicted"/>
<feature type="compositionally biased region" description="Polar residues" evidence="2">
    <location>
        <begin position="376"/>
        <end position="389"/>
    </location>
</feature>
<reference evidence="3 4" key="1">
    <citation type="journal article" date="2021" name="Elife">
        <title>Chloroplast acquisition without the gene transfer in kleptoplastic sea slugs, Plakobranchus ocellatus.</title>
        <authorList>
            <person name="Maeda T."/>
            <person name="Takahashi S."/>
            <person name="Yoshida T."/>
            <person name="Shimamura S."/>
            <person name="Takaki Y."/>
            <person name="Nagai Y."/>
            <person name="Toyoda A."/>
            <person name="Suzuki Y."/>
            <person name="Arimoto A."/>
            <person name="Ishii H."/>
            <person name="Satoh N."/>
            <person name="Nishiyama T."/>
            <person name="Hasebe M."/>
            <person name="Maruyama T."/>
            <person name="Minagawa J."/>
            <person name="Obokata J."/>
            <person name="Shigenobu S."/>
        </authorList>
    </citation>
    <scope>NUCLEOTIDE SEQUENCE [LARGE SCALE GENOMIC DNA]</scope>
</reference>
<accession>A0AAV4AUE5</accession>
<evidence type="ECO:0000313" key="4">
    <source>
        <dbReference type="Proteomes" id="UP000735302"/>
    </source>
</evidence>
<sequence length="1453" mass="163592">MEAIHLHNSMATEAVKTLIAISDTVLPLCSQQTRVDSANFFGPWIADDKWSPRKSNTASPAALKKQASSISNVSKSLPRRLSLFTSANINNSPYGSYRNQSPAEERGSFRSKSRLGVKTNRSFLTTQNIRRSKTRIRGVKDKKTKKGEEDDELGDEEEEEEDAVHKNEQSQFSKPSLPALITLTSNTNDVRSTFALGKQLQLPLPRVYVSIDPKQSSRTNKSCSSALHAAMSNSSQIFRHQNVIDNFIGNRITSQNDTNDTNQRNGYLEKSYTFTGSFSKRDVSQCRSEALQRALAARNPPPPIHNYDDISEHMRHYRLHHTVLGTGRFSLANEQDEREAQPVQWQDLFPDRPLTAAKSITEVPVFRFSVADFRSQTAPSTKEVPTSLSPLPGTGVLKCRSPQDDQENTEISPSTYVNQNSKNEEEECSDTSTATDEQEQITFKENTSVNSSHTKCSSLQLEERYAKATRRSSFTVYNDSIQQVQKSPNYRNGEDNEYMQYLRAKNGSDKRSIFKQKTFESISVEKSKAKSDVQSETQTCENTQIHDENLITPKVEGDRLSNNASKKVTKQSKIIKGSNISPRKCEGQYGPTTRAQQHRFGTPISSRKTYVSFEKHHQFSKLSQQRLLLDAERVRESIEEKIDQAERRLRSSINEAAIEHMAIDRRNKTLWRKIYKIERGFENTTKQTSNGLDDDATSASNIGNLSQGLAQQSEDDETDAFFKNLLSKRQEIFNDNTIGKGEEIVQNDYVEKTSVPGKKSVSSQSRNNFSLVTSYDFRGYVESLRSKHLESEAKLLQDVDKYKDESKESFPGRSEASMVTARRSWRPRDSRVKSAARESRNRGQHYKAQGDRPKSQLSTGDEDSDRLRQNTSSATLRFKPTSPATSAFVIAAPSNSSAARGRSVVLPLEDFLEMAVDGRDQSFADWKTCLNNSSIGAISRSKVGDFQRSRGDGLLKVVSFATPVNQFIFAKKVTLDSTDGLGVFPSQARKKKRAEEKNLVGRNVSLRRYRLKLSDFGLPEKFQRKAKNKHPSEESKEEKVEILSNASKTETISKEETDIEKVKELLMLSGDECEETHHIVPTKSGCTESQHDQVDAKSLTKSSSLSEVIPSAESHVPERDRKTNFKETPKRGRSVSAEAHACLRKEILRLMEAKKSDTTKGIAKGDLLDCKDGILKEYPKDNDVKEKLTLQSLYETVRNDAHKQESRPVTTSLQDMKSSDEHRSSFRRRDSLSPRRLNLRHAARRSSGQDRSLSPARVHKYFQRRWSNTEHRKNDLELNLSPLAIKGGSLNIKPSSFESETKPASYAVQDDVGETATESRALWGRSNTTLSAQGYSLSLLETDYARDRQDVTINNNDVGLSIPNSARVKTSLSSEDDSERAKQNLRLKESSINFQSCQPVKIEENTGKGVTATEDENIPSAYVCDKHANDRSHRDNSYGSGKSEKYVRFSIDS</sequence>
<comment type="caution">
    <text evidence="3">The sequence shown here is derived from an EMBL/GenBank/DDBJ whole genome shotgun (WGS) entry which is preliminary data.</text>
</comment>
<feature type="compositionally biased region" description="Acidic residues" evidence="2">
    <location>
        <begin position="149"/>
        <end position="162"/>
    </location>
</feature>
<feature type="compositionally biased region" description="Basic and acidic residues" evidence="2">
    <location>
        <begin position="1424"/>
        <end position="1447"/>
    </location>
</feature>
<keyword evidence="4" id="KW-1185">Reference proteome</keyword>
<evidence type="ECO:0000256" key="1">
    <source>
        <dbReference type="SAM" id="Coils"/>
    </source>
</evidence>
<name>A0AAV4AUE5_9GAST</name>
<feature type="region of interest" description="Disordered" evidence="2">
    <location>
        <begin position="92"/>
        <end position="173"/>
    </location>
</feature>
<feature type="compositionally biased region" description="Polar residues" evidence="2">
    <location>
        <begin position="92"/>
        <end position="102"/>
    </location>
</feature>
<feature type="region of interest" description="Disordered" evidence="2">
    <location>
        <begin position="1083"/>
        <end position="1137"/>
    </location>
</feature>
<organism evidence="3 4">
    <name type="scientific">Plakobranchus ocellatus</name>
    <dbReference type="NCBI Taxonomy" id="259542"/>
    <lineage>
        <taxon>Eukaryota</taxon>
        <taxon>Metazoa</taxon>
        <taxon>Spiralia</taxon>
        <taxon>Lophotrochozoa</taxon>
        <taxon>Mollusca</taxon>
        <taxon>Gastropoda</taxon>
        <taxon>Heterobranchia</taxon>
        <taxon>Euthyneura</taxon>
        <taxon>Panpulmonata</taxon>
        <taxon>Sacoglossa</taxon>
        <taxon>Placobranchoidea</taxon>
        <taxon>Plakobranchidae</taxon>
        <taxon>Plakobranchus</taxon>
    </lineage>
</organism>
<feature type="region of interest" description="Disordered" evidence="2">
    <location>
        <begin position="1022"/>
        <end position="1042"/>
    </location>
</feature>
<feature type="compositionally biased region" description="Polar residues" evidence="2">
    <location>
        <begin position="409"/>
        <end position="421"/>
    </location>
</feature>